<feature type="domain" description="Methyltransferase type 11" evidence="4">
    <location>
        <begin position="45"/>
        <end position="137"/>
    </location>
</feature>
<dbReference type="GO" id="GO:0008168">
    <property type="term" value="F:methyltransferase activity"/>
    <property type="evidence" value="ECO:0007669"/>
    <property type="project" value="UniProtKB-KW"/>
</dbReference>
<dbReference type="GO" id="GO:0032259">
    <property type="term" value="P:methylation"/>
    <property type="evidence" value="ECO:0007669"/>
    <property type="project" value="UniProtKB-KW"/>
</dbReference>
<dbReference type="InterPro" id="IPR029063">
    <property type="entry name" value="SAM-dependent_MTases_sf"/>
</dbReference>
<keyword evidence="3" id="KW-0808">Transferase</keyword>
<dbReference type="Pfam" id="PF08241">
    <property type="entry name" value="Methyltransf_11"/>
    <property type="match status" value="1"/>
</dbReference>
<evidence type="ECO:0000256" key="2">
    <source>
        <dbReference type="ARBA" id="ARBA00022603"/>
    </source>
</evidence>
<comment type="caution">
    <text evidence="5">The sequence shown here is derived from an EMBL/GenBank/DDBJ whole genome shotgun (WGS) entry which is preliminary data.</text>
</comment>
<dbReference type="InterPro" id="IPR051052">
    <property type="entry name" value="Diverse_substrate_MTase"/>
</dbReference>
<dbReference type="PANTHER" id="PTHR44942">
    <property type="entry name" value="METHYLTRANSF_11 DOMAIN-CONTAINING PROTEIN"/>
    <property type="match status" value="1"/>
</dbReference>
<evidence type="ECO:0000256" key="1">
    <source>
        <dbReference type="ARBA" id="ARBA00008361"/>
    </source>
</evidence>
<keyword evidence="6" id="KW-1185">Reference proteome</keyword>
<dbReference type="SUPFAM" id="SSF53335">
    <property type="entry name" value="S-adenosyl-L-methionine-dependent methyltransferases"/>
    <property type="match status" value="1"/>
</dbReference>
<organism evidence="5 6">
    <name type="scientific">Luteibacter sahnii</name>
    <dbReference type="NCBI Taxonomy" id="3021977"/>
    <lineage>
        <taxon>Bacteria</taxon>
        <taxon>Pseudomonadati</taxon>
        <taxon>Pseudomonadota</taxon>
        <taxon>Gammaproteobacteria</taxon>
        <taxon>Lysobacterales</taxon>
        <taxon>Rhodanobacteraceae</taxon>
        <taxon>Luteibacter</taxon>
    </lineage>
</organism>
<evidence type="ECO:0000313" key="5">
    <source>
        <dbReference type="EMBL" id="MDF4025289.1"/>
    </source>
</evidence>
<evidence type="ECO:0000256" key="3">
    <source>
        <dbReference type="ARBA" id="ARBA00022679"/>
    </source>
</evidence>
<dbReference type="Proteomes" id="UP001528850">
    <property type="component" value="Unassembled WGS sequence"/>
</dbReference>
<keyword evidence="2 5" id="KW-0489">Methyltransferase</keyword>
<dbReference type="EMBL" id="JARJJS010000002">
    <property type="protein sequence ID" value="MDF4025289.1"/>
    <property type="molecule type" value="Genomic_DNA"/>
</dbReference>
<comment type="similarity">
    <text evidence="1">Belongs to the methyltransferase superfamily.</text>
</comment>
<evidence type="ECO:0000313" key="6">
    <source>
        <dbReference type="Proteomes" id="UP001528850"/>
    </source>
</evidence>
<proteinExistence type="inferred from homology"/>
<gene>
    <name evidence="5" type="ORF">P3W24_09970</name>
</gene>
<name>A0ABT6BBD5_9GAMM</name>
<dbReference type="PANTHER" id="PTHR44942:SF4">
    <property type="entry name" value="METHYLTRANSFERASE TYPE 11 DOMAIN-CONTAINING PROTEIN"/>
    <property type="match status" value="1"/>
</dbReference>
<accession>A0ABT6BBD5</accession>
<reference evidence="5 6" key="1">
    <citation type="journal article" date="2024" name="Curr. Microbiol.">
        <title>Luteibacter sahnii sp. nov., A Novel Yellow-Colored Xanthomonadin Pigment Producing Probiotic Bacterium from Healthy Rice Seed Microbiome.</title>
        <authorList>
            <person name="Jaiswal G."/>
            <person name="Rana R."/>
            <person name="Nayak P.K."/>
            <person name="Chouhan R."/>
            <person name="Gandhi S.G."/>
            <person name="Patel H.K."/>
            <person name="Patil P.B."/>
        </authorList>
    </citation>
    <scope>NUCLEOTIDE SEQUENCE [LARGE SCALE GENOMIC DNA]</scope>
    <source>
        <strain evidence="5 6">PPL201</strain>
    </source>
</reference>
<dbReference type="Gene3D" id="3.40.50.150">
    <property type="entry name" value="Vaccinia Virus protein VP39"/>
    <property type="match status" value="1"/>
</dbReference>
<sequence length="255" mass="28481">MNDLRPTERFSDRVADYVRYRPDYPRALVDWLHTLGVRPHWRVADVGAGTGISSKLFLDAGHPVTAVEPNAAMREAAMRWLGAESRFTVVDGRAEATGLADGSADLVTVAQAFHWFDREAVRAEFARVLSPHGLVVVFWNTRRLVGTPFLEGYERLLREYGIDYAGVAERYADDDSMARWFGAGYRGKASFAHGQKLDHDGLLGRTQSSSYMPRVGHPNHEPMLAALRSLFDATQDGGFIDFDYDTRVFAGRPDA</sequence>
<evidence type="ECO:0000259" key="4">
    <source>
        <dbReference type="Pfam" id="PF08241"/>
    </source>
</evidence>
<dbReference type="InterPro" id="IPR013216">
    <property type="entry name" value="Methyltransf_11"/>
</dbReference>
<protein>
    <submittedName>
        <fullName evidence="5">Class I SAM-dependent methyltransferase</fullName>
    </submittedName>
</protein>
<dbReference type="CDD" id="cd02440">
    <property type="entry name" value="AdoMet_MTases"/>
    <property type="match status" value="1"/>
</dbReference>